<organism evidence="1 2">
    <name type="scientific">Micromonospora globbae</name>
    <dbReference type="NCBI Taxonomy" id="1894969"/>
    <lineage>
        <taxon>Bacteria</taxon>
        <taxon>Bacillati</taxon>
        <taxon>Actinomycetota</taxon>
        <taxon>Actinomycetes</taxon>
        <taxon>Micromonosporales</taxon>
        <taxon>Micromonosporaceae</taxon>
        <taxon>Micromonospora</taxon>
    </lineage>
</organism>
<protein>
    <recommendedName>
        <fullName evidence="3">Glyoxalase</fullName>
    </recommendedName>
</protein>
<accession>A0ABZ1SGA5</accession>
<proteinExistence type="predicted"/>
<evidence type="ECO:0000313" key="2">
    <source>
        <dbReference type="Proteomes" id="UP001432190"/>
    </source>
</evidence>
<dbReference type="Proteomes" id="UP001432190">
    <property type="component" value="Chromosome"/>
</dbReference>
<dbReference type="InterPro" id="IPR029068">
    <property type="entry name" value="Glyas_Bleomycin-R_OHBP_Dase"/>
</dbReference>
<dbReference type="Gene3D" id="3.10.180.10">
    <property type="entry name" value="2,3-Dihydroxybiphenyl 1,2-Dioxygenase, domain 1"/>
    <property type="match status" value="1"/>
</dbReference>
<keyword evidence="2" id="KW-1185">Reference proteome</keyword>
<evidence type="ECO:0000313" key="1">
    <source>
        <dbReference type="EMBL" id="WUP52302.1"/>
    </source>
</evidence>
<evidence type="ECO:0008006" key="3">
    <source>
        <dbReference type="Google" id="ProtNLM"/>
    </source>
</evidence>
<dbReference type="SUPFAM" id="SSF54593">
    <property type="entry name" value="Glyoxalase/Bleomycin resistance protein/Dihydroxybiphenyl dioxygenase"/>
    <property type="match status" value="1"/>
</dbReference>
<dbReference type="RefSeq" id="WP_328853362.1">
    <property type="nucleotide sequence ID" value="NZ_CP108084.1"/>
</dbReference>
<reference evidence="1" key="1">
    <citation type="submission" date="2022-10" db="EMBL/GenBank/DDBJ databases">
        <title>The complete genomes of actinobacterial strains from the NBC collection.</title>
        <authorList>
            <person name="Joergensen T.S."/>
            <person name="Alvarez Arevalo M."/>
            <person name="Sterndorff E.B."/>
            <person name="Faurdal D."/>
            <person name="Vuksanovic O."/>
            <person name="Mourched A.-S."/>
            <person name="Charusanti P."/>
            <person name="Shaw S."/>
            <person name="Blin K."/>
            <person name="Weber T."/>
        </authorList>
    </citation>
    <scope>NUCLEOTIDE SEQUENCE</scope>
    <source>
        <strain evidence="1">NBC_00256</strain>
    </source>
</reference>
<sequence>MQTFINLPVRDLPTAKRFHAALGFGFNPRFSDNMEAVTINDQVSVLLQVEPNFQTFTKRQIVDAATSSPDGHLWQAFHLDPTAVPAG</sequence>
<name>A0ABZ1SGA5_9ACTN</name>
<gene>
    <name evidence="1" type="ORF">OG994_12605</name>
</gene>
<dbReference type="EMBL" id="CP108084">
    <property type="protein sequence ID" value="WUP52302.1"/>
    <property type="molecule type" value="Genomic_DNA"/>
</dbReference>